<comment type="caution">
    <text evidence="2">The sequence shown here is derived from an EMBL/GenBank/DDBJ whole genome shotgun (WGS) entry which is preliminary data.</text>
</comment>
<dbReference type="EMBL" id="JBHRVU010000004">
    <property type="protein sequence ID" value="MFC3442799.1"/>
    <property type="molecule type" value="Genomic_DNA"/>
</dbReference>
<protein>
    <recommendedName>
        <fullName evidence="4">DUF3618 domain-containing protein</fullName>
    </recommendedName>
</protein>
<evidence type="ECO:0000313" key="3">
    <source>
        <dbReference type="Proteomes" id="UP001595681"/>
    </source>
</evidence>
<feature type="transmembrane region" description="Helical" evidence="1">
    <location>
        <begin position="59"/>
        <end position="80"/>
    </location>
</feature>
<reference evidence="3" key="1">
    <citation type="journal article" date="2019" name="Int. J. Syst. Evol. Microbiol.">
        <title>The Global Catalogue of Microorganisms (GCM) 10K type strain sequencing project: providing services to taxonomists for standard genome sequencing and annotation.</title>
        <authorList>
            <consortium name="The Broad Institute Genomics Platform"/>
            <consortium name="The Broad Institute Genome Sequencing Center for Infectious Disease"/>
            <person name="Wu L."/>
            <person name="Ma J."/>
        </authorList>
    </citation>
    <scope>NUCLEOTIDE SEQUENCE [LARGE SCALE GENOMIC DNA]</scope>
    <source>
        <strain evidence="3">CCM 7491</strain>
    </source>
</reference>
<dbReference type="RefSeq" id="WP_380797055.1">
    <property type="nucleotide sequence ID" value="NZ_JBHRVU010000004.1"/>
</dbReference>
<evidence type="ECO:0000313" key="2">
    <source>
        <dbReference type="EMBL" id="MFC3442799.1"/>
    </source>
</evidence>
<sequence length="128" mass="14013">MPFSDPATAAQVKIMAEQAAHMALAEYAPQIGQIERALARLQGTIPEEGSAAISPTLKWIGAIAGTVTGGLIMAALLWVASSVTDMQQTLARIDERQKAQTEAQDGRFADYDRRITRLERYHQKDSEQ</sequence>
<organism evidence="2 3">
    <name type="scientific">Sphingobium rhizovicinum</name>
    <dbReference type="NCBI Taxonomy" id="432308"/>
    <lineage>
        <taxon>Bacteria</taxon>
        <taxon>Pseudomonadati</taxon>
        <taxon>Pseudomonadota</taxon>
        <taxon>Alphaproteobacteria</taxon>
        <taxon>Sphingomonadales</taxon>
        <taxon>Sphingomonadaceae</taxon>
        <taxon>Sphingobium</taxon>
    </lineage>
</organism>
<accession>A0ABV7NH36</accession>
<evidence type="ECO:0000256" key="1">
    <source>
        <dbReference type="SAM" id="Phobius"/>
    </source>
</evidence>
<dbReference type="Proteomes" id="UP001595681">
    <property type="component" value="Unassembled WGS sequence"/>
</dbReference>
<gene>
    <name evidence="2" type="ORF">ACFOKF_16620</name>
</gene>
<keyword evidence="3" id="KW-1185">Reference proteome</keyword>
<keyword evidence="1" id="KW-0812">Transmembrane</keyword>
<keyword evidence="1" id="KW-1133">Transmembrane helix</keyword>
<proteinExistence type="predicted"/>
<name>A0ABV7NH36_9SPHN</name>
<keyword evidence="1" id="KW-0472">Membrane</keyword>
<evidence type="ECO:0008006" key="4">
    <source>
        <dbReference type="Google" id="ProtNLM"/>
    </source>
</evidence>